<sequence>MGGVQSDHPAPDPLTTLRGMAADAEVFVFDLDGVVRDFDLATTREVTARIGLTSEEFFTIAFHESRLGAVIVGDITFAQWRSSICEGLVEHGIDAEDATRAVDAWLADRGTPIRPTVALIEELQGAGKRVFLFTNGTDNIPAELHQIGLGHLAGVALNSADFGVAKPDPGAYAAAHAAVERHLERPVTRSAVVFTDDRLPNVEAAERFGWRAVHFRGVLNPGLRSS</sequence>
<dbReference type="AlphaFoldDB" id="A0A542YPT4"/>
<proteinExistence type="predicted"/>
<accession>A0A542YPT4</accession>
<dbReference type="SUPFAM" id="SSF56784">
    <property type="entry name" value="HAD-like"/>
    <property type="match status" value="1"/>
</dbReference>
<reference evidence="1 2" key="1">
    <citation type="submission" date="2019-06" db="EMBL/GenBank/DDBJ databases">
        <title>Sequencing the genomes of 1000 actinobacteria strains.</title>
        <authorList>
            <person name="Klenk H.-P."/>
        </authorList>
    </citation>
    <scope>NUCLEOTIDE SEQUENCE [LARGE SCALE GENOMIC DNA]</scope>
    <source>
        <strain evidence="1 2">DSM 12335</strain>
    </source>
</reference>
<comment type="caution">
    <text evidence="1">The sequence shown here is derived from an EMBL/GenBank/DDBJ whole genome shotgun (WGS) entry which is preliminary data.</text>
</comment>
<dbReference type="Pfam" id="PF00702">
    <property type="entry name" value="Hydrolase"/>
    <property type="match status" value="1"/>
</dbReference>
<dbReference type="InterPro" id="IPR023214">
    <property type="entry name" value="HAD_sf"/>
</dbReference>
<dbReference type="InterPro" id="IPR036412">
    <property type="entry name" value="HAD-like_sf"/>
</dbReference>
<evidence type="ECO:0000313" key="2">
    <source>
        <dbReference type="Proteomes" id="UP000319516"/>
    </source>
</evidence>
<dbReference type="PANTHER" id="PTHR43611:SF3">
    <property type="entry name" value="FLAVIN MONONUCLEOTIDE HYDROLASE 1, CHLOROPLATIC"/>
    <property type="match status" value="1"/>
</dbReference>
<keyword evidence="2" id="KW-1185">Reference proteome</keyword>
<dbReference type="PANTHER" id="PTHR43611">
    <property type="entry name" value="ALPHA-D-GLUCOSE 1-PHOSPHATE PHOSPHATASE"/>
    <property type="match status" value="1"/>
</dbReference>
<dbReference type="Proteomes" id="UP000319516">
    <property type="component" value="Unassembled WGS sequence"/>
</dbReference>
<dbReference type="Gene3D" id="3.40.50.1000">
    <property type="entry name" value="HAD superfamily/HAD-like"/>
    <property type="match status" value="1"/>
</dbReference>
<dbReference type="GO" id="GO:0016787">
    <property type="term" value="F:hydrolase activity"/>
    <property type="evidence" value="ECO:0007669"/>
    <property type="project" value="UniProtKB-KW"/>
</dbReference>
<dbReference type="EMBL" id="VFOP01000001">
    <property type="protein sequence ID" value="TQL49934.1"/>
    <property type="molecule type" value="Genomic_DNA"/>
</dbReference>
<name>A0A542YPT4_9MICO</name>
<organism evidence="1 2">
    <name type="scientific">Ornithinicoccus hortensis</name>
    <dbReference type="NCBI Taxonomy" id="82346"/>
    <lineage>
        <taxon>Bacteria</taxon>
        <taxon>Bacillati</taxon>
        <taxon>Actinomycetota</taxon>
        <taxon>Actinomycetes</taxon>
        <taxon>Micrococcales</taxon>
        <taxon>Intrasporangiaceae</taxon>
        <taxon>Ornithinicoccus</taxon>
    </lineage>
</organism>
<protein>
    <submittedName>
        <fullName evidence="1">Putative hydrolase of the HAD superfamily</fullName>
    </submittedName>
</protein>
<evidence type="ECO:0000313" key="1">
    <source>
        <dbReference type="EMBL" id="TQL49934.1"/>
    </source>
</evidence>
<dbReference type="SFLD" id="SFLDS00003">
    <property type="entry name" value="Haloacid_Dehalogenase"/>
    <property type="match status" value="1"/>
</dbReference>
<dbReference type="SFLD" id="SFLDG01129">
    <property type="entry name" value="C1.5:_HAD__Beta-PGM__Phosphata"/>
    <property type="match status" value="1"/>
</dbReference>
<keyword evidence="1" id="KW-0378">Hydrolase</keyword>
<gene>
    <name evidence="1" type="ORF">FB467_1031</name>
</gene>